<name>A9WAR5_CHLAA</name>
<dbReference type="STRING" id="324602.Caur_0038"/>
<protein>
    <recommendedName>
        <fullName evidence="6">Impact N-terminal domain-containing protein</fullName>
    </recommendedName>
</protein>
<evidence type="ECO:0000259" key="2">
    <source>
        <dbReference type="Pfam" id="PF01205"/>
    </source>
</evidence>
<dbReference type="InterPro" id="IPR035647">
    <property type="entry name" value="EFG_III/V"/>
</dbReference>
<proteinExistence type="inferred from homology"/>
<dbReference type="InterPro" id="IPR020569">
    <property type="entry name" value="UPF0029_Impact_CS"/>
</dbReference>
<dbReference type="Gene3D" id="3.30.230.30">
    <property type="entry name" value="Impact, N-terminal domain"/>
    <property type="match status" value="1"/>
</dbReference>
<dbReference type="eggNOG" id="COG1739">
    <property type="taxonomic scope" value="Bacteria"/>
</dbReference>
<dbReference type="PANTHER" id="PTHR16301">
    <property type="entry name" value="IMPACT-RELATED"/>
    <property type="match status" value="1"/>
</dbReference>
<evidence type="ECO:0000313" key="4">
    <source>
        <dbReference type="EMBL" id="ABY33293.1"/>
    </source>
</evidence>
<dbReference type="SUPFAM" id="SSF54980">
    <property type="entry name" value="EF-G C-terminal domain-like"/>
    <property type="match status" value="1"/>
</dbReference>
<dbReference type="InterPro" id="IPR023582">
    <property type="entry name" value="Impact"/>
</dbReference>
<reference evidence="5" key="1">
    <citation type="journal article" date="2011" name="BMC Genomics">
        <title>Complete genome sequence of the filamentous anoxygenic phototrophic bacterium Chloroflexus aurantiacus.</title>
        <authorList>
            <person name="Tang K.H."/>
            <person name="Barry K."/>
            <person name="Chertkov O."/>
            <person name="Dalin E."/>
            <person name="Han C.S."/>
            <person name="Hauser L.J."/>
            <person name="Honchak B.M."/>
            <person name="Karbach L.E."/>
            <person name="Land M.L."/>
            <person name="Lapidus A."/>
            <person name="Larimer F.W."/>
            <person name="Mikhailova N."/>
            <person name="Pitluck S."/>
            <person name="Pierson B.K."/>
            <person name="Blankenship R.E."/>
        </authorList>
    </citation>
    <scope>NUCLEOTIDE SEQUENCE [LARGE SCALE GENOMIC DNA]</scope>
    <source>
        <strain evidence="5">ATCC 29366 / DSM 635 / J-10-fl</strain>
    </source>
</reference>
<evidence type="ECO:0000259" key="3">
    <source>
        <dbReference type="Pfam" id="PF09186"/>
    </source>
</evidence>
<evidence type="ECO:0000256" key="1">
    <source>
        <dbReference type="ARBA" id="ARBA00007665"/>
    </source>
</evidence>
<dbReference type="Gene3D" id="3.30.70.240">
    <property type="match status" value="1"/>
</dbReference>
<dbReference type="SUPFAM" id="SSF54211">
    <property type="entry name" value="Ribosomal protein S5 domain 2-like"/>
    <property type="match status" value="1"/>
</dbReference>
<feature type="domain" description="Impact N-terminal" evidence="2">
    <location>
        <begin position="20"/>
        <end position="126"/>
    </location>
</feature>
<dbReference type="GO" id="GO:0006446">
    <property type="term" value="P:regulation of translational initiation"/>
    <property type="evidence" value="ECO:0000318"/>
    <property type="project" value="GO_Central"/>
</dbReference>
<feature type="domain" description="UPF0029" evidence="3">
    <location>
        <begin position="142"/>
        <end position="197"/>
    </location>
</feature>
<accession>A9WAR5</accession>
<keyword evidence="5" id="KW-1185">Reference proteome</keyword>
<dbReference type="AlphaFoldDB" id="A9WAR5"/>
<dbReference type="InterPro" id="IPR036956">
    <property type="entry name" value="Impact_N_sf"/>
</dbReference>
<dbReference type="PATRIC" id="fig|324602.8.peg.42"/>
<dbReference type="RefSeq" id="WP_012255949.1">
    <property type="nucleotide sequence ID" value="NC_010175.1"/>
</dbReference>
<organism evidence="4 5">
    <name type="scientific">Chloroflexus aurantiacus (strain ATCC 29366 / DSM 635 / J-10-fl)</name>
    <dbReference type="NCBI Taxonomy" id="324602"/>
    <lineage>
        <taxon>Bacteria</taxon>
        <taxon>Bacillati</taxon>
        <taxon>Chloroflexota</taxon>
        <taxon>Chloroflexia</taxon>
        <taxon>Chloroflexales</taxon>
        <taxon>Chloroflexineae</taxon>
        <taxon>Chloroflexaceae</taxon>
        <taxon>Chloroflexus</taxon>
    </lineage>
</organism>
<dbReference type="Proteomes" id="UP000002008">
    <property type="component" value="Chromosome"/>
</dbReference>
<dbReference type="GO" id="GO:0005737">
    <property type="term" value="C:cytoplasm"/>
    <property type="evidence" value="ECO:0000318"/>
    <property type="project" value="GO_Central"/>
</dbReference>
<comment type="similarity">
    <text evidence="1">Belongs to the IMPACT family.</text>
</comment>
<evidence type="ECO:0000313" key="5">
    <source>
        <dbReference type="Proteomes" id="UP000002008"/>
    </source>
</evidence>
<sequence length="206" mass="22083">MTSPHYPVPAGTARTELIVRGSRFIAQLFPTPTVDAAREAIAMVRAAMPDATHHCYAYLVGYGQSTIAGMSDDGEPAGSAGRPMMAVLRGADLGDVTVVVTRYFGGTLLGIGGLVRAYSDATRAVLEIVPRTQRVIYQRIIVHLQYSDYTAIRRLLEAHAAVIVEEVFAVDVVITADLPTDHVAVVNHQIGEISAGRARLETAPMV</sequence>
<gene>
    <name evidence="4" type="ordered locus">Caur_0038</name>
</gene>
<dbReference type="EMBL" id="CP000909">
    <property type="protein sequence ID" value="ABY33293.1"/>
    <property type="molecule type" value="Genomic_DNA"/>
</dbReference>
<evidence type="ECO:0008006" key="6">
    <source>
        <dbReference type="Google" id="ProtNLM"/>
    </source>
</evidence>
<dbReference type="PROSITE" id="PS00910">
    <property type="entry name" value="UPF0029"/>
    <property type="match status" value="1"/>
</dbReference>
<dbReference type="KEGG" id="cau:Caur_0038"/>
<dbReference type="PANTHER" id="PTHR16301:SF20">
    <property type="entry name" value="IMPACT FAMILY MEMBER YIGZ"/>
    <property type="match status" value="1"/>
</dbReference>
<dbReference type="InterPro" id="IPR015269">
    <property type="entry name" value="UPF0029_Impact_C"/>
</dbReference>
<dbReference type="Pfam" id="PF01205">
    <property type="entry name" value="Impact_N"/>
    <property type="match status" value="1"/>
</dbReference>
<dbReference type="Pfam" id="PF09186">
    <property type="entry name" value="DUF1949"/>
    <property type="match status" value="1"/>
</dbReference>
<dbReference type="NCBIfam" id="TIGR00257">
    <property type="entry name" value="IMPACT_YIGZ"/>
    <property type="match status" value="1"/>
</dbReference>
<dbReference type="EnsemblBacteria" id="ABY33293">
    <property type="protein sequence ID" value="ABY33293"/>
    <property type="gene ID" value="Caur_0038"/>
</dbReference>
<dbReference type="InterPro" id="IPR015796">
    <property type="entry name" value="Impact_YigZ-like"/>
</dbReference>
<dbReference type="InParanoid" id="A9WAR5"/>
<dbReference type="InterPro" id="IPR020568">
    <property type="entry name" value="Ribosomal_Su5_D2-typ_SF"/>
</dbReference>
<dbReference type="FunCoup" id="A9WAR5">
    <property type="interactions" value="44"/>
</dbReference>
<dbReference type="HOGENOM" id="CLU_083552_0_0_0"/>
<dbReference type="InterPro" id="IPR001498">
    <property type="entry name" value="Impact_N"/>
</dbReference>